<dbReference type="SUPFAM" id="SSF110087">
    <property type="entry name" value="DR1885-like metal-binding protein"/>
    <property type="match status" value="1"/>
</dbReference>
<feature type="chain" id="PRO_5046118378" evidence="1">
    <location>
        <begin position="18"/>
        <end position="145"/>
    </location>
</feature>
<gene>
    <name evidence="2" type="ORF">NYG85_03690</name>
</gene>
<dbReference type="InterPro" id="IPR036182">
    <property type="entry name" value="PCuAC_sf"/>
</dbReference>
<evidence type="ECO:0000313" key="3">
    <source>
        <dbReference type="Proteomes" id="UP001173801"/>
    </source>
</evidence>
<dbReference type="Gene3D" id="2.60.40.1890">
    <property type="entry name" value="PCu(A)C copper chaperone"/>
    <property type="match status" value="1"/>
</dbReference>
<dbReference type="InterPro" id="IPR007410">
    <property type="entry name" value="LpqE-like"/>
</dbReference>
<reference evidence="2" key="2">
    <citation type="journal article" date="2023" name="Microorganisms">
        <title>Isolation and Genomic Characteristics of Cat-Borne Campylobacter felis sp. nov. and Sheep-Borne Campylobacter ovis sp. nov.</title>
        <authorList>
            <person name="Wang H."/>
            <person name="Li Y."/>
            <person name="Gu Y."/>
            <person name="Zhou G."/>
            <person name="Chen X."/>
            <person name="Zhang X."/>
            <person name="Shao Z."/>
            <person name="Zhang J."/>
            <person name="Zhang M."/>
        </authorList>
    </citation>
    <scope>NUCLEOTIDE SEQUENCE</scope>
    <source>
        <strain evidence="2">PS10</strain>
    </source>
</reference>
<evidence type="ECO:0000313" key="2">
    <source>
        <dbReference type="EMBL" id="MDL0088479.1"/>
    </source>
</evidence>
<comment type="caution">
    <text evidence="2">The sequence shown here is derived from an EMBL/GenBank/DDBJ whole genome shotgun (WGS) entry which is preliminary data.</text>
</comment>
<proteinExistence type="predicted"/>
<dbReference type="PANTHER" id="PTHR36302:SF1">
    <property type="entry name" value="COPPER CHAPERONE PCU(A)C"/>
    <property type="match status" value="1"/>
</dbReference>
<name>A0ABT7HNS6_9BACT</name>
<sequence>MKKILSFLAVLALGAFAGELSIDKIYAKAPAGAKNGAVFMVIKNNLDGDIKLVGAKSSVANSAEIHTHKKVDGMMMMTQVDAIDLPKNAEVILAPGGLHIMLMGLKKPLNFGDSIDLTLKFSSGKSVKIDDISVTNGEKLLFLEK</sequence>
<evidence type="ECO:0000256" key="1">
    <source>
        <dbReference type="SAM" id="SignalP"/>
    </source>
</evidence>
<organism evidence="2 3">
    <name type="scientific">Campylobacter gastrosuis</name>
    <dbReference type="NCBI Taxonomy" id="2974576"/>
    <lineage>
        <taxon>Bacteria</taxon>
        <taxon>Pseudomonadati</taxon>
        <taxon>Campylobacterota</taxon>
        <taxon>Epsilonproteobacteria</taxon>
        <taxon>Campylobacterales</taxon>
        <taxon>Campylobacteraceae</taxon>
        <taxon>Campylobacter</taxon>
    </lineage>
</organism>
<feature type="signal peptide" evidence="1">
    <location>
        <begin position="1"/>
        <end position="17"/>
    </location>
</feature>
<dbReference type="InterPro" id="IPR058248">
    <property type="entry name" value="Lxx211020-like"/>
</dbReference>
<dbReference type="EMBL" id="JANURM010000002">
    <property type="protein sequence ID" value="MDL0088479.1"/>
    <property type="molecule type" value="Genomic_DNA"/>
</dbReference>
<dbReference type="PANTHER" id="PTHR36302">
    <property type="entry name" value="BLR7088 PROTEIN"/>
    <property type="match status" value="1"/>
</dbReference>
<dbReference type="Pfam" id="PF04314">
    <property type="entry name" value="PCuAC"/>
    <property type="match status" value="1"/>
</dbReference>
<keyword evidence="3" id="KW-1185">Reference proteome</keyword>
<keyword evidence="1" id="KW-0732">Signal</keyword>
<reference evidence="2" key="1">
    <citation type="submission" date="2022-08" db="EMBL/GenBank/DDBJ databases">
        <authorList>
            <person name="Wang H."/>
        </authorList>
    </citation>
    <scope>NUCLEOTIDE SEQUENCE</scope>
    <source>
        <strain evidence="2">PS10</strain>
    </source>
</reference>
<dbReference type="RefSeq" id="WP_284937124.1">
    <property type="nucleotide sequence ID" value="NZ_JANURM010000002.1"/>
</dbReference>
<protein>
    <submittedName>
        <fullName evidence="2">Copper chaperone PCu(A)C</fullName>
    </submittedName>
</protein>
<dbReference type="Proteomes" id="UP001173801">
    <property type="component" value="Unassembled WGS sequence"/>
</dbReference>
<accession>A0ABT7HNS6</accession>